<dbReference type="RefSeq" id="WP_306985406.1">
    <property type="nucleotide sequence ID" value="NZ_JAUSUA010000007.1"/>
</dbReference>
<reference evidence="1 2" key="1">
    <citation type="submission" date="2023-07" db="EMBL/GenBank/DDBJ databases">
        <title>Genomic Encyclopedia of Type Strains, Phase IV (KMG-IV): sequencing the most valuable type-strain genomes for metagenomic binning, comparative biology and taxonomic classification.</title>
        <authorList>
            <person name="Goeker M."/>
        </authorList>
    </citation>
    <scope>NUCLEOTIDE SEQUENCE [LARGE SCALE GENOMIC DNA]</scope>
    <source>
        <strain evidence="1 2">DSM 19154</strain>
    </source>
</reference>
<organism evidence="1 2">
    <name type="scientific">Alkalicoccobacillus murimartini</name>
    <dbReference type="NCBI Taxonomy" id="171685"/>
    <lineage>
        <taxon>Bacteria</taxon>
        <taxon>Bacillati</taxon>
        <taxon>Bacillota</taxon>
        <taxon>Bacilli</taxon>
        <taxon>Bacillales</taxon>
        <taxon>Bacillaceae</taxon>
        <taxon>Alkalicoccobacillus</taxon>
    </lineage>
</organism>
<protein>
    <submittedName>
        <fullName evidence="1">Uncharacterized protein</fullName>
    </submittedName>
</protein>
<gene>
    <name evidence="1" type="ORF">J2S05_003768</name>
</gene>
<evidence type="ECO:0000313" key="2">
    <source>
        <dbReference type="Proteomes" id="UP001225034"/>
    </source>
</evidence>
<dbReference type="Proteomes" id="UP001225034">
    <property type="component" value="Unassembled WGS sequence"/>
</dbReference>
<evidence type="ECO:0000313" key="1">
    <source>
        <dbReference type="EMBL" id="MDQ0208944.1"/>
    </source>
</evidence>
<name>A0ABT9YMS5_9BACI</name>
<proteinExistence type="predicted"/>
<comment type="caution">
    <text evidence="1">The sequence shown here is derived from an EMBL/GenBank/DDBJ whole genome shotgun (WGS) entry which is preliminary data.</text>
</comment>
<dbReference type="EMBL" id="JAUSUA010000007">
    <property type="protein sequence ID" value="MDQ0208944.1"/>
    <property type="molecule type" value="Genomic_DNA"/>
</dbReference>
<keyword evidence="2" id="KW-1185">Reference proteome</keyword>
<accession>A0ABT9YMS5</accession>
<sequence length="192" mass="22186">MLYIQPTISLMSLPSDLTIKNNEISVSFIQFERNIDSINIEFEGLKKYLLENCHRLNKDLEEYNSDILKVAKGIFDKRKESILKTKEIESTLTVPLKRSHDVADTFSIPISRPKKAITIRPNVKDQVYKPEPSLDHQTYLDILKIINDMGKGFERKPSVYIGKGEEDLRDHYLMQLEPHFEGSATGETFNKI</sequence>